<keyword evidence="4" id="KW-1185">Reference proteome</keyword>
<proteinExistence type="predicted"/>
<dbReference type="EMBL" id="OW152829">
    <property type="protein sequence ID" value="CAH2047016.1"/>
    <property type="molecule type" value="Genomic_DNA"/>
</dbReference>
<dbReference type="SMART" id="SM01162">
    <property type="entry name" value="DUF1771"/>
    <property type="match status" value="1"/>
</dbReference>
<dbReference type="Gene3D" id="3.30.1370.110">
    <property type="match status" value="1"/>
</dbReference>
<feature type="domain" description="Smr" evidence="2">
    <location>
        <begin position="823"/>
        <end position="906"/>
    </location>
</feature>
<dbReference type="Proteomes" id="UP000837857">
    <property type="component" value="Chromosome 17"/>
</dbReference>
<dbReference type="PANTHER" id="PTHR46535">
    <property type="entry name" value="NEDD4-BINDING PROTEIN 2"/>
    <property type="match status" value="1"/>
</dbReference>
<sequence>MEYFGDQENDYQHVIDTLIQAFGQVFSKDVIAAIVESCGGDLNESANAIMNMDDDNIKQDGYQAQATINESQYHATNQQPACTSHDVMNHYIEMEKQLEEFAKVEEEWEKGETWYDDSQTALVNVTGEDHLDNYLKESKPQRKGKNEQSQFINSKSDELESYDSNSEKIKSSNSVCEKSALNDSDSEKLSESPDSNRPNIECFKPTVENEEIVSNEEIMYVESQDWTKISMFMSPWESESKSDDIKSMIEVEKVTSSTCVEVGDTDIMNATKPYKILATTSRDINLNWHIALCEEKIPEKRMLDKSTMTNEQALTELVRCKNEEKHFIAFRKMFKHIGKSDLRDVFDRCCGDVNWAVSIVLDGMATKQLSVVDDDDLSASDDEITEQCECLAAYDIIPDKSVPSVSTDSECFSERMSVNTPIKQRRMKKDVSETSIELKKQIEKNFVIPDNHYSENFLKIRKFRRGEKHDHKIDVAKNAENDAKPAESPGDEVFPSTSDGDNEASTIADDRIYSDTEDSDGANSDSEYVEKTVTVDLSTSLVSQLDEFFGRKGAEYPSHISHKVNLPVGVLNEINALWMESLMDQLDQLSKQTEFMIKQDEDLARQLAIKESELAHAGKEPEVPDFKEIMDIEFALSLYQKDVAEWRNKEPNDLAAKLTREKLFNAFPDIPPNVLSELLMAHNNNFVETVEGLLVSTGKTEVLEKKNGVNKFIMMKEMEQKMKMVQEEKQALSEVEWPLLPPVENVEMSVVNKYRKEAEKHLAKRNIVYQKAREYMSRGMTDVASYYSEVAALHKRHFEYANSLAAASLIQVHATKSPDNSIVDLHYMRVNEARESVDLFLDAHIQKLQERQRKGETKNRTLFIITGRGLHSNGQPKLKPAVKRRLAERGIAFRERNPGLLAIKVHAGHQLSYQVA</sequence>
<feature type="compositionally biased region" description="Polar residues" evidence="1">
    <location>
        <begin position="495"/>
        <end position="505"/>
    </location>
</feature>
<feature type="non-terminal residue" evidence="3">
    <location>
        <position position="916"/>
    </location>
</feature>
<evidence type="ECO:0000256" key="1">
    <source>
        <dbReference type="SAM" id="MobiDB-lite"/>
    </source>
</evidence>
<name>A0ABN8I6J4_9NEOP</name>
<dbReference type="InterPro" id="IPR002625">
    <property type="entry name" value="Smr_dom"/>
</dbReference>
<reference evidence="3" key="1">
    <citation type="submission" date="2022-03" db="EMBL/GenBank/DDBJ databases">
        <authorList>
            <person name="Martin H S."/>
        </authorList>
    </citation>
    <scope>NUCLEOTIDE SEQUENCE</scope>
</reference>
<accession>A0ABN8I6J4</accession>
<dbReference type="InterPro" id="IPR036063">
    <property type="entry name" value="Smr_dom_sf"/>
</dbReference>
<evidence type="ECO:0000259" key="2">
    <source>
        <dbReference type="PROSITE" id="PS50828"/>
    </source>
</evidence>
<dbReference type="InterPro" id="IPR052772">
    <property type="entry name" value="Endo/PolyKinase_Domain-Protein"/>
</dbReference>
<feature type="region of interest" description="Disordered" evidence="1">
    <location>
        <begin position="136"/>
        <end position="201"/>
    </location>
</feature>
<dbReference type="SMART" id="SM00463">
    <property type="entry name" value="SMR"/>
    <property type="match status" value="1"/>
</dbReference>
<dbReference type="Pfam" id="PF08590">
    <property type="entry name" value="DUF1771"/>
    <property type="match status" value="1"/>
</dbReference>
<feature type="region of interest" description="Disordered" evidence="1">
    <location>
        <begin position="477"/>
        <end position="527"/>
    </location>
</feature>
<evidence type="ECO:0000313" key="3">
    <source>
        <dbReference type="EMBL" id="CAH2047016.1"/>
    </source>
</evidence>
<dbReference type="InterPro" id="IPR013899">
    <property type="entry name" value="DUF1771"/>
</dbReference>
<evidence type="ECO:0000313" key="4">
    <source>
        <dbReference type="Proteomes" id="UP000837857"/>
    </source>
</evidence>
<organism evidence="3 4">
    <name type="scientific">Iphiclides podalirius</name>
    <name type="common">scarce swallowtail</name>
    <dbReference type="NCBI Taxonomy" id="110791"/>
    <lineage>
        <taxon>Eukaryota</taxon>
        <taxon>Metazoa</taxon>
        <taxon>Ecdysozoa</taxon>
        <taxon>Arthropoda</taxon>
        <taxon>Hexapoda</taxon>
        <taxon>Insecta</taxon>
        <taxon>Pterygota</taxon>
        <taxon>Neoptera</taxon>
        <taxon>Endopterygota</taxon>
        <taxon>Lepidoptera</taxon>
        <taxon>Glossata</taxon>
        <taxon>Ditrysia</taxon>
        <taxon>Papilionoidea</taxon>
        <taxon>Papilionidae</taxon>
        <taxon>Papilioninae</taxon>
        <taxon>Iphiclides</taxon>
    </lineage>
</organism>
<feature type="compositionally biased region" description="Basic and acidic residues" evidence="1">
    <location>
        <begin position="136"/>
        <end position="146"/>
    </location>
</feature>
<protein>
    <recommendedName>
        <fullName evidence="2">Smr domain-containing protein</fullName>
    </recommendedName>
</protein>
<dbReference type="PANTHER" id="PTHR46535:SF1">
    <property type="entry name" value="NEDD4-BINDING PROTEIN 2"/>
    <property type="match status" value="1"/>
</dbReference>
<dbReference type="SUPFAM" id="SSF160443">
    <property type="entry name" value="SMR domain-like"/>
    <property type="match status" value="1"/>
</dbReference>
<dbReference type="PROSITE" id="PS50828">
    <property type="entry name" value="SMR"/>
    <property type="match status" value="1"/>
</dbReference>
<dbReference type="Pfam" id="PF01713">
    <property type="entry name" value="Smr"/>
    <property type="match status" value="1"/>
</dbReference>
<gene>
    <name evidence="3" type="ORF">IPOD504_LOCUS5591</name>
</gene>